<feature type="non-terminal residue" evidence="1">
    <location>
        <position position="52"/>
    </location>
</feature>
<organism evidence="1 2">
    <name type="scientific">Escherichia coli</name>
    <dbReference type="NCBI Taxonomy" id="562"/>
    <lineage>
        <taxon>Bacteria</taxon>
        <taxon>Pseudomonadati</taxon>
        <taxon>Pseudomonadota</taxon>
        <taxon>Gammaproteobacteria</taxon>
        <taxon>Enterobacterales</taxon>
        <taxon>Enterobacteriaceae</taxon>
        <taxon>Escherichia</taxon>
    </lineage>
</organism>
<keyword evidence="1" id="KW-0808">Transferase</keyword>
<dbReference type="Gene3D" id="3.40.50.150">
    <property type="entry name" value="Vaccinia Virus protein VP39"/>
    <property type="match status" value="1"/>
</dbReference>
<sequence>MTQRKPLGQYFTPEWVAQALIERFYPGLGLWDQVIEPACGEGAFLRALPASV</sequence>
<dbReference type="GO" id="GO:0032259">
    <property type="term" value="P:methylation"/>
    <property type="evidence" value="ECO:0007669"/>
    <property type="project" value="UniProtKB-KW"/>
</dbReference>
<accession>A0AAP8LAR9</accession>
<comment type="caution">
    <text evidence="1">The sequence shown here is derived from an EMBL/GenBank/DDBJ whole genome shotgun (WGS) entry which is preliminary data.</text>
</comment>
<evidence type="ECO:0000313" key="1">
    <source>
        <dbReference type="EMBL" id="PKD81488.1"/>
    </source>
</evidence>
<evidence type="ECO:0000313" key="2">
    <source>
        <dbReference type="Proteomes" id="UP000233549"/>
    </source>
</evidence>
<proteinExistence type="predicted"/>
<dbReference type="PRINTS" id="PR00507">
    <property type="entry name" value="N12N6MTFRASE"/>
</dbReference>
<dbReference type="SUPFAM" id="SSF53335">
    <property type="entry name" value="S-adenosyl-L-methionine-dependent methyltransferases"/>
    <property type="match status" value="1"/>
</dbReference>
<dbReference type="EMBL" id="PITP01000116">
    <property type="protein sequence ID" value="PKD81488.1"/>
    <property type="molecule type" value="Genomic_DNA"/>
</dbReference>
<dbReference type="Proteomes" id="UP000233549">
    <property type="component" value="Unassembled WGS sequence"/>
</dbReference>
<gene>
    <name evidence="1" type="ORF">CWS33_27480</name>
</gene>
<dbReference type="InterPro" id="IPR029063">
    <property type="entry name" value="SAM-dependent_MTases_sf"/>
</dbReference>
<reference evidence="1 2" key="1">
    <citation type="submission" date="2017-12" db="EMBL/GenBank/DDBJ databases">
        <title>Rapid rising of carbapenem-resistant Enterobacteriaceae(CRE) and emergence of colistin resistance genemcr-1 in CRE in the hospital of Henan, China.</title>
        <authorList>
            <person name="Sun Q."/>
            <person name="Zhang R."/>
            <person name="Li Y."/>
            <person name="Shen Y."/>
            <person name="Zhang Y."/>
            <person name="Yang J."/>
            <person name="Shu L."/>
            <person name="Zhou H."/>
            <person name="Wang Y."/>
            <person name="Wang B."/>
            <person name="Shen Z."/>
        </authorList>
    </citation>
    <scope>NUCLEOTIDE SEQUENCE [LARGE SCALE GENOMIC DNA]</scope>
    <source>
        <strain evidence="1 2">3512</strain>
    </source>
</reference>
<protein>
    <submittedName>
        <fullName evidence="1">SAM-dependent methyltransferase</fullName>
    </submittedName>
</protein>
<keyword evidence="1" id="KW-0489">Methyltransferase</keyword>
<dbReference type="GO" id="GO:0008168">
    <property type="term" value="F:methyltransferase activity"/>
    <property type="evidence" value="ECO:0007669"/>
    <property type="project" value="UniProtKB-KW"/>
</dbReference>
<name>A0AAP8LAR9_ECOLX</name>
<dbReference type="AlphaFoldDB" id="A0AAP8LAR9"/>